<dbReference type="AlphaFoldDB" id="A0AAW0FIW0"/>
<evidence type="ECO:0000313" key="3">
    <source>
        <dbReference type="Proteomes" id="UP001385951"/>
    </source>
</evidence>
<name>A0AAW0FIW0_9APHY</name>
<keyword evidence="3" id="KW-1185">Reference proteome</keyword>
<organism evidence="2 3">
    <name type="scientific">Cerrena zonata</name>
    <dbReference type="NCBI Taxonomy" id="2478898"/>
    <lineage>
        <taxon>Eukaryota</taxon>
        <taxon>Fungi</taxon>
        <taxon>Dikarya</taxon>
        <taxon>Basidiomycota</taxon>
        <taxon>Agaricomycotina</taxon>
        <taxon>Agaricomycetes</taxon>
        <taxon>Polyporales</taxon>
        <taxon>Cerrenaceae</taxon>
        <taxon>Cerrena</taxon>
    </lineage>
</organism>
<dbReference type="Proteomes" id="UP001385951">
    <property type="component" value="Unassembled WGS sequence"/>
</dbReference>
<evidence type="ECO:0000313" key="2">
    <source>
        <dbReference type="EMBL" id="KAK7678099.1"/>
    </source>
</evidence>
<reference evidence="2 3" key="1">
    <citation type="submission" date="2022-09" db="EMBL/GenBank/DDBJ databases">
        <authorList>
            <person name="Palmer J.M."/>
        </authorList>
    </citation>
    <scope>NUCLEOTIDE SEQUENCE [LARGE SCALE GENOMIC DNA]</scope>
    <source>
        <strain evidence="2 3">DSM 7382</strain>
    </source>
</reference>
<proteinExistence type="predicted"/>
<feature type="region of interest" description="Disordered" evidence="1">
    <location>
        <begin position="102"/>
        <end position="135"/>
    </location>
</feature>
<protein>
    <submittedName>
        <fullName evidence="2">Uncharacterized protein</fullName>
    </submittedName>
</protein>
<dbReference type="EMBL" id="JASBNA010000077">
    <property type="protein sequence ID" value="KAK7678099.1"/>
    <property type="molecule type" value="Genomic_DNA"/>
</dbReference>
<evidence type="ECO:0000256" key="1">
    <source>
        <dbReference type="SAM" id="MobiDB-lite"/>
    </source>
</evidence>
<comment type="caution">
    <text evidence="2">The sequence shown here is derived from an EMBL/GenBank/DDBJ whole genome shotgun (WGS) entry which is preliminary data.</text>
</comment>
<sequence length="135" mass="14413">MNPIPGATPCKQRTGDVMRVMSLRCVNSPLFLNMDPPPIHHQILPAHRQKGKKGTFTMVLGPLGSQRRTTNIHIWKLADGCIGQQRVDVIVRKLPMLTAAASLGAGPSKTANPSGNNDGDHGGNNGDISMGEETP</sequence>
<gene>
    <name evidence="2" type="ORF">QCA50_018892</name>
</gene>
<accession>A0AAW0FIW0</accession>